<feature type="transmembrane region" description="Helical" evidence="2">
    <location>
        <begin position="65"/>
        <end position="86"/>
    </location>
</feature>
<comment type="catalytic activity">
    <reaction evidence="2">
        <text>a quinone + NADH + 5 H(+)(in) = a quinol + NAD(+) + 4 H(+)(out)</text>
        <dbReference type="Rhea" id="RHEA:57888"/>
        <dbReference type="ChEBI" id="CHEBI:15378"/>
        <dbReference type="ChEBI" id="CHEBI:24646"/>
        <dbReference type="ChEBI" id="CHEBI:57540"/>
        <dbReference type="ChEBI" id="CHEBI:57945"/>
        <dbReference type="ChEBI" id="CHEBI:132124"/>
    </reaction>
</comment>
<dbReference type="GO" id="GO:0048038">
    <property type="term" value="F:quinone binding"/>
    <property type="evidence" value="ECO:0007669"/>
    <property type="project" value="UniProtKB-UniRule"/>
</dbReference>
<evidence type="ECO:0000313" key="4">
    <source>
        <dbReference type="Proteomes" id="UP001238179"/>
    </source>
</evidence>
<dbReference type="EC" id="7.1.1.-" evidence="2"/>
<dbReference type="RefSeq" id="WP_316413699.1">
    <property type="nucleotide sequence ID" value="NZ_AP027080.1"/>
</dbReference>
<evidence type="ECO:0000313" key="3">
    <source>
        <dbReference type="EMBL" id="BDU75016.1"/>
    </source>
</evidence>
<feature type="transmembrane region" description="Helical" evidence="2">
    <location>
        <begin position="38"/>
        <end position="59"/>
    </location>
</feature>
<comment type="subcellular location">
    <subcellularLocation>
        <location evidence="2">Cell membrane</location>
        <topology evidence="2">Multi-pass membrane protein</topology>
    </subcellularLocation>
</comment>
<dbReference type="GO" id="GO:0008137">
    <property type="term" value="F:NADH dehydrogenase (ubiquinone) activity"/>
    <property type="evidence" value="ECO:0007669"/>
    <property type="project" value="UniProtKB-UniRule"/>
</dbReference>
<dbReference type="PANTHER" id="PTHR33269">
    <property type="entry name" value="NADH-UBIQUINONE OXIDOREDUCTASE CHAIN 6"/>
    <property type="match status" value="1"/>
</dbReference>
<feature type="transmembrane region" description="Helical" evidence="2">
    <location>
        <begin position="12"/>
        <end position="31"/>
    </location>
</feature>
<dbReference type="InterPro" id="IPR001457">
    <property type="entry name" value="NADH_UbQ/plastoQ_OxRdtase_su6"/>
</dbReference>
<dbReference type="Proteomes" id="UP001238179">
    <property type="component" value="Chromosome"/>
</dbReference>
<protein>
    <recommendedName>
        <fullName evidence="2">NADH-quinone oxidoreductase subunit J</fullName>
        <ecNumber evidence="2">7.1.1.-</ecNumber>
    </recommendedName>
</protein>
<comment type="similarity">
    <text evidence="1 2">Belongs to the complex I subunit 6 family.</text>
</comment>
<dbReference type="Gene3D" id="1.20.120.1200">
    <property type="entry name" value="NADH-ubiquinone/plastoquinone oxidoreductase chain 6, subunit NuoJ"/>
    <property type="match status" value="1"/>
</dbReference>
<dbReference type="PANTHER" id="PTHR33269:SF17">
    <property type="entry name" value="NADH-UBIQUINONE OXIDOREDUCTASE CHAIN 6"/>
    <property type="match status" value="1"/>
</dbReference>
<keyword evidence="4" id="KW-1185">Reference proteome</keyword>
<feature type="transmembrane region" description="Helical" evidence="2">
    <location>
        <begin position="154"/>
        <end position="179"/>
    </location>
</feature>
<dbReference type="AlphaFoldDB" id="A0AA48H032"/>
<dbReference type="GO" id="GO:0005886">
    <property type="term" value="C:plasma membrane"/>
    <property type="evidence" value="ECO:0007669"/>
    <property type="project" value="UniProtKB-SubCell"/>
</dbReference>
<dbReference type="EMBL" id="AP027080">
    <property type="protein sequence ID" value="BDU75016.1"/>
    <property type="molecule type" value="Genomic_DNA"/>
</dbReference>
<keyword evidence="2" id="KW-0874">Quinone</keyword>
<keyword evidence="2" id="KW-0812">Transmembrane</keyword>
<reference evidence="4" key="1">
    <citation type="journal article" date="2023" name="Int. J. Syst. Evol. Microbiol.">
        <title>Mesoterricola silvestris gen. nov., sp. nov., Mesoterricola sediminis sp. nov., Geothrix oryzae sp. nov., Geothrix edaphica sp. nov., Geothrix rubra sp. nov., and Geothrix limicola sp. nov., six novel members of Acidobacteriota isolated from soils.</title>
        <authorList>
            <person name="Itoh H."/>
            <person name="Sugisawa Y."/>
            <person name="Mise K."/>
            <person name="Xu Z."/>
            <person name="Kuniyasu M."/>
            <person name="Ushijima N."/>
            <person name="Kawano K."/>
            <person name="Kobayashi E."/>
            <person name="Shiratori Y."/>
            <person name="Masuda Y."/>
            <person name="Senoo K."/>
        </authorList>
    </citation>
    <scope>NUCLEOTIDE SEQUENCE [LARGE SCALE GENOMIC DNA]</scope>
    <source>
        <strain evidence="4">W79</strain>
    </source>
</reference>
<keyword evidence="2" id="KW-1133">Transmembrane helix</keyword>
<accession>A0AA48H032</accession>
<dbReference type="KEGG" id="msil:METEAL_41900"/>
<organism evidence="3 4">
    <name type="scientific">Mesoterricola silvestris</name>
    <dbReference type="NCBI Taxonomy" id="2927979"/>
    <lineage>
        <taxon>Bacteria</taxon>
        <taxon>Pseudomonadati</taxon>
        <taxon>Acidobacteriota</taxon>
        <taxon>Holophagae</taxon>
        <taxon>Holophagales</taxon>
        <taxon>Holophagaceae</taxon>
        <taxon>Mesoterricola</taxon>
    </lineage>
</organism>
<evidence type="ECO:0000256" key="1">
    <source>
        <dbReference type="ARBA" id="ARBA00005698"/>
    </source>
</evidence>
<gene>
    <name evidence="3" type="primary">nuoJ2</name>
    <name evidence="3" type="ORF">METEAL_41900</name>
</gene>
<keyword evidence="2" id="KW-1003">Cell membrane</keyword>
<feature type="transmembrane region" description="Helical" evidence="2">
    <location>
        <begin position="98"/>
        <end position="121"/>
    </location>
</feature>
<keyword evidence="2" id="KW-0472">Membrane</keyword>
<proteinExistence type="inferred from homology"/>
<sequence>MVETFLAFIGRNLFLVFGLMAVGGALALVFSKNAVHSVVGFLFAMLSIAGCYLCMSAEFLAVAQLLVYAGGIVVLFLFVVMLVEMTKYKEKGLFQSQTPYALVAVAIGAAAIVGVFVSTWFPRSAAVALTLDPDLARGLDVARDNSQAVSRGLFAGYLLPFEILSVILLVALVGAVTLAKKERV</sequence>
<keyword evidence="2" id="KW-0520">NAD</keyword>
<dbReference type="Pfam" id="PF00499">
    <property type="entry name" value="Oxidored_q3"/>
    <property type="match status" value="1"/>
</dbReference>
<dbReference type="InterPro" id="IPR042106">
    <property type="entry name" value="Nuo/plastoQ_OxRdtase_6_NuoJ"/>
</dbReference>
<evidence type="ECO:0000256" key="2">
    <source>
        <dbReference type="RuleBase" id="RU004429"/>
    </source>
</evidence>
<name>A0AA48H032_9BACT</name>
<comment type="function">
    <text evidence="2">NDH-1 shuttles electrons from NADH, via FMN and iron-sulfur (Fe-S) centers, to quinones in the respiratory chain. Couples the redox reaction to proton translocation (for every two electrons transferred, four hydrogen ions are translocated across the cytoplasmic membrane), and thus conserves the redox energy in a proton gradient.</text>
</comment>